<reference evidence="1 2" key="1">
    <citation type="submission" date="2021-08" db="EMBL/GenBank/DDBJ databases">
        <title>Draft Genome Sequence of Phanerochaete sordida strain YK-624.</title>
        <authorList>
            <person name="Mori T."/>
            <person name="Dohra H."/>
            <person name="Suzuki T."/>
            <person name="Kawagishi H."/>
            <person name="Hirai H."/>
        </authorList>
    </citation>
    <scope>NUCLEOTIDE SEQUENCE [LARGE SCALE GENOMIC DNA]</scope>
    <source>
        <strain evidence="1 2">YK-624</strain>
    </source>
</reference>
<proteinExistence type="predicted"/>
<accession>A0A9P3GUY9</accession>
<dbReference type="AlphaFoldDB" id="A0A9P3GUY9"/>
<evidence type="ECO:0000313" key="2">
    <source>
        <dbReference type="Proteomes" id="UP000703269"/>
    </source>
</evidence>
<gene>
    <name evidence="1" type="ORF">PsYK624_171770</name>
</gene>
<sequence length="126" mass="14645">MEIKTEITIDNYRNRVMAPKWFTEYCLTLQEAIWKHSLLETIKDFHMPTHLKCWDKCKGRIQGDLRRLLSRMAATAKEELEEVEVDTSFPKDIEALILERQRKRAAAATPAISVQAQSVSRSRRVG</sequence>
<protein>
    <submittedName>
        <fullName evidence="1">Uncharacterized protein</fullName>
    </submittedName>
</protein>
<keyword evidence="2" id="KW-1185">Reference proteome</keyword>
<dbReference type="EMBL" id="BPQB01000225">
    <property type="protein sequence ID" value="GJF00875.1"/>
    <property type="molecule type" value="Genomic_DNA"/>
</dbReference>
<organism evidence="1 2">
    <name type="scientific">Phanerochaete sordida</name>
    <dbReference type="NCBI Taxonomy" id="48140"/>
    <lineage>
        <taxon>Eukaryota</taxon>
        <taxon>Fungi</taxon>
        <taxon>Dikarya</taxon>
        <taxon>Basidiomycota</taxon>
        <taxon>Agaricomycotina</taxon>
        <taxon>Agaricomycetes</taxon>
        <taxon>Polyporales</taxon>
        <taxon>Phanerochaetaceae</taxon>
        <taxon>Phanerochaete</taxon>
    </lineage>
</organism>
<evidence type="ECO:0000313" key="1">
    <source>
        <dbReference type="EMBL" id="GJF00875.1"/>
    </source>
</evidence>
<name>A0A9P3GUY9_9APHY</name>
<comment type="caution">
    <text evidence="1">The sequence shown here is derived from an EMBL/GenBank/DDBJ whole genome shotgun (WGS) entry which is preliminary data.</text>
</comment>
<dbReference type="Proteomes" id="UP000703269">
    <property type="component" value="Unassembled WGS sequence"/>
</dbReference>